<organism evidence="2 3">
    <name type="scientific">Roseburia intestinalis</name>
    <dbReference type="NCBI Taxonomy" id="166486"/>
    <lineage>
        <taxon>Bacteria</taxon>
        <taxon>Bacillati</taxon>
        <taxon>Bacillota</taxon>
        <taxon>Clostridia</taxon>
        <taxon>Lachnospirales</taxon>
        <taxon>Lachnospiraceae</taxon>
        <taxon>Roseburia</taxon>
    </lineage>
</organism>
<dbReference type="RefSeq" id="WP_118598224.1">
    <property type="nucleotide sequence ID" value="NZ_QSHO01000009.1"/>
</dbReference>
<reference evidence="2 3" key="1">
    <citation type="submission" date="2018-08" db="EMBL/GenBank/DDBJ databases">
        <title>A genome reference for cultivated species of the human gut microbiota.</title>
        <authorList>
            <person name="Zou Y."/>
            <person name="Xue W."/>
            <person name="Luo G."/>
        </authorList>
    </citation>
    <scope>NUCLEOTIDE SEQUENCE [LARGE SCALE GENOMIC DNA]</scope>
    <source>
        <strain evidence="2 3">AM37-1AC</strain>
    </source>
</reference>
<evidence type="ECO:0000313" key="2">
    <source>
        <dbReference type="EMBL" id="RHC16429.1"/>
    </source>
</evidence>
<dbReference type="InterPro" id="IPR002818">
    <property type="entry name" value="DJ-1/PfpI"/>
</dbReference>
<comment type="caution">
    <text evidence="2">The sequence shown here is derived from an EMBL/GenBank/DDBJ whole genome shotgun (WGS) entry which is preliminary data.</text>
</comment>
<gene>
    <name evidence="2" type="ORF">DW856_11650</name>
</gene>
<dbReference type="InterPro" id="IPR029062">
    <property type="entry name" value="Class_I_gatase-like"/>
</dbReference>
<protein>
    <submittedName>
        <fullName evidence="2">Glutamine amidotransferase</fullName>
    </submittedName>
</protein>
<evidence type="ECO:0000313" key="3">
    <source>
        <dbReference type="Proteomes" id="UP000283513"/>
    </source>
</evidence>
<dbReference type="AlphaFoldDB" id="A0A413Z525"/>
<keyword evidence="2" id="KW-0808">Transferase</keyword>
<dbReference type="Gene3D" id="3.40.50.880">
    <property type="match status" value="1"/>
</dbReference>
<dbReference type="Proteomes" id="UP000283513">
    <property type="component" value="Unassembled WGS sequence"/>
</dbReference>
<dbReference type="SUPFAM" id="SSF52317">
    <property type="entry name" value="Class I glutamine amidotransferase-like"/>
    <property type="match status" value="1"/>
</dbReference>
<name>A0A413Z525_9FIRM</name>
<feature type="domain" description="DJ-1/PfpI" evidence="1">
    <location>
        <begin position="2"/>
        <end position="164"/>
    </location>
</feature>
<accession>A0A413Z525</accession>
<dbReference type="EMBL" id="QSHO01000009">
    <property type="protein sequence ID" value="RHC16429.1"/>
    <property type="molecule type" value="Genomic_DNA"/>
</dbReference>
<keyword evidence="2" id="KW-0315">Glutamine amidotransferase</keyword>
<proteinExistence type="predicted"/>
<dbReference type="GO" id="GO:0016740">
    <property type="term" value="F:transferase activity"/>
    <property type="evidence" value="ECO:0007669"/>
    <property type="project" value="UniProtKB-KW"/>
</dbReference>
<dbReference type="Pfam" id="PF01965">
    <property type="entry name" value="DJ-1_PfpI"/>
    <property type="match status" value="1"/>
</dbReference>
<evidence type="ECO:0000259" key="1">
    <source>
        <dbReference type="Pfam" id="PF01965"/>
    </source>
</evidence>
<sequence length="189" mass="20826">MKKTAVLLYDSFCNFEISVAMEVLVLGGKEVVVFGATKEPIRSEDGLLVIPQKELSELDIEEYDSLLLPGAMDIREAIENPRVIDFIKQFDNKIIGAISIAPIMLVRAGILLGKAFMAGVNKEEIMGEGFSEEELSQMIGWDDNLKNPVQMGFVVTDNVVTSVSYNFVRFGLKFGAMLGIDLPPETFGI</sequence>